<dbReference type="AlphaFoldDB" id="A0A2H1W205"/>
<evidence type="ECO:0000259" key="4">
    <source>
        <dbReference type="SMART" id="SM00198"/>
    </source>
</evidence>
<dbReference type="CDD" id="cd05380">
    <property type="entry name" value="CAP_euk"/>
    <property type="match status" value="1"/>
</dbReference>
<gene>
    <name evidence="5" type="ORF">SFRICE_001793</name>
</gene>
<dbReference type="SMART" id="SM00198">
    <property type="entry name" value="SCP"/>
    <property type="match status" value="1"/>
</dbReference>
<dbReference type="InterPro" id="IPR035940">
    <property type="entry name" value="CAP_sf"/>
</dbReference>
<dbReference type="GO" id="GO:0005576">
    <property type="term" value="C:extracellular region"/>
    <property type="evidence" value="ECO:0007669"/>
    <property type="project" value="UniProtKB-SubCell"/>
</dbReference>
<protein>
    <submittedName>
        <fullName evidence="5">SFRICE_001793</fullName>
    </submittedName>
</protein>
<evidence type="ECO:0000256" key="2">
    <source>
        <dbReference type="ARBA" id="ARBA00022525"/>
    </source>
</evidence>
<comment type="subcellular location">
    <subcellularLocation>
        <location evidence="1">Secreted</location>
    </subcellularLocation>
</comment>
<evidence type="ECO:0000313" key="5">
    <source>
        <dbReference type="EMBL" id="SOQ47053.1"/>
    </source>
</evidence>
<dbReference type="InterPro" id="IPR001283">
    <property type="entry name" value="CRISP-related"/>
</dbReference>
<evidence type="ECO:0000256" key="3">
    <source>
        <dbReference type="SAM" id="SignalP"/>
    </source>
</evidence>
<name>A0A2H1W205_SPOFR</name>
<sequence>MLKLTNIILLITASGTFLSICIAKDYCGSDYCNNSKQHTLCKYRSKEPASHCTAYEKTILSENDKINILDKINSRRNKIAAGEIRSLPPAGSMMKLVWNRELEVSAQRWADQCVKHNVPDIQDTCRDLGKVSVGQNIATIHGNSPGLTPLSLVDVWYMELLNINSSILSRYVPSSDTGLSHYDYFTQLMWEETNQVGCGGVKFKERLEDEISTRYRIIYRLVCNFAPAGNLRNRSVYSTGVPCSRCPFDGICDPIHKALCAHNPAVINRDDNVVSTDSDLLMRQHTTTEIEKLKETDVIKDVINTVTEYYSDSTEFTEKSTSDNTVQTETFTPFDYFSHLYDYRRQMITSCTKHSFCKDIIIDDFVELLKKKLSNDPLIKNLLITTTSPALTELCTYSESTFTDIGMAVFVNKVYSKKTSPSTRKITTSDCVNSTFLVDLIEAVIFRNSERVSTSDEYNTNSQTVPSVKAVKVQAELAEAKQNADFTGHYFFPEEDEDSDIETTEPYYDDVNLPVSDLVLEDLKMSTITNDFLDDILESDISVESTTTLVTLSPDNINLYKSGYGVMKKFLQNIVDKPHTSRNNE</sequence>
<organism evidence="5">
    <name type="scientific">Spodoptera frugiperda</name>
    <name type="common">Fall armyworm</name>
    <dbReference type="NCBI Taxonomy" id="7108"/>
    <lineage>
        <taxon>Eukaryota</taxon>
        <taxon>Metazoa</taxon>
        <taxon>Ecdysozoa</taxon>
        <taxon>Arthropoda</taxon>
        <taxon>Hexapoda</taxon>
        <taxon>Insecta</taxon>
        <taxon>Pterygota</taxon>
        <taxon>Neoptera</taxon>
        <taxon>Endopterygota</taxon>
        <taxon>Lepidoptera</taxon>
        <taxon>Glossata</taxon>
        <taxon>Ditrysia</taxon>
        <taxon>Noctuoidea</taxon>
        <taxon>Noctuidae</taxon>
        <taxon>Amphipyrinae</taxon>
        <taxon>Spodoptera</taxon>
    </lineage>
</organism>
<dbReference type="SUPFAM" id="SSF55797">
    <property type="entry name" value="PR-1-like"/>
    <property type="match status" value="1"/>
</dbReference>
<feature type="signal peptide" evidence="3">
    <location>
        <begin position="1"/>
        <end position="23"/>
    </location>
</feature>
<keyword evidence="3" id="KW-0732">Signal</keyword>
<accession>A0A2H1W205</accession>
<dbReference type="PANTHER" id="PTHR10334">
    <property type="entry name" value="CYSTEINE-RICH SECRETORY PROTEIN-RELATED"/>
    <property type="match status" value="1"/>
</dbReference>
<dbReference type="EMBL" id="ODYU01005802">
    <property type="protein sequence ID" value="SOQ47053.1"/>
    <property type="molecule type" value="Genomic_DNA"/>
</dbReference>
<evidence type="ECO:0000256" key="1">
    <source>
        <dbReference type="ARBA" id="ARBA00004613"/>
    </source>
</evidence>
<dbReference type="PRINTS" id="PR00837">
    <property type="entry name" value="V5TPXLIKE"/>
</dbReference>
<dbReference type="PRINTS" id="PR00838">
    <property type="entry name" value="V5ALLERGEN"/>
</dbReference>
<dbReference type="Pfam" id="PF00188">
    <property type="entry name" value="CAP"/>
    <property type="match status" value="1"/>
</dbReference>
<proteinExistence type="predicted"/>
<reference evidence="5" key="1">
    <citation type="submission" date="2016-07" db="EMBL/GenBank/DDBJ databases">
        <authorList>
            <person name="Bretaudeau A."/>
        </authorList>
    </citation>
    <scope>NUCLEOTIDE SEQUENCE</scope>
    <source>
        <strain evidence="5">Rice</strain>
        <tissue evidence="5">Whole body</tissue>
    </source>
</reference>
<dbReference type="Gene3D" id="3.40.33.10">
    <property type="entry name" value="CAP"/>
    <property type="match status" value="1"/>
</dbReference>
<dbReference type="InterPro" id="IPR002413">
    <property type="entry name" value="V5_allergen-like"/>
</dbReference>
<feature type="domain" description="SCP" evidence="4">
    <location>
        <begin position="63"/>
        <end position="233"/>
    </location>
</feature>
<dbReference type="InterPro" id="IPR014044">
    <property type="entry name" value="CAP_dom"/>
</dbReference>
<keyword evidence="2" id="KW-0964">Secreted</keyword>
<feature type="chain" id="PRO_5013655402" evidence="3">
    <location>
        <begin position="24"/>
        <end position="585"/>
    </location>
</feature>